<dbReference type="EMBL" id="JBANEI010000035">
    <property type="protein sequence ID" value="MEI2684606.1"/>
    <property type="molecule type" value="Genomic_DNA"/>
</dbReference>
<keyword evidence="2" id="KW-0540">Nuclease</keyword>
<dbReference type="InterPro" id="IPR002711">
    <property type="entry name" value="HNH"/>
</dbReference>
<proteinExistence type="predicted"/>
<gene>
    <name evidence="2" type="ORF">V8N49_23620</name>
</gene>
<dbReference type="Proteomes" id="UP001306592">
    <property type="component" value="Unassembled WGS sequence"/>
</dbReference>
<protein>
    <submittedName>
        <fullName evidence="2">HNH endonuclease signature motif containing protein</fullName>
    </submittedName>
</protein>
<keyword evidence="2" id="KW-0378">Hydrolase</keyword>
<evidence type="ECO:0000259" key="1">
    <source>
        <dbReference type="Pfam" id="PF01844"/>
    </source>
</evidence>
<evidence type="ECO:0000313" key="3">
    <source>
        <dbReference type="Proteomes" id="UP001306592"/>
    </source>
</evidence>
<dbReference type="CDD" id="cd00085">
    <property type="entry name" value="HNHc"/>
    <property type="match status" value="1"/>
</dbReference>
<dbReference type="InterPro" id="IPR003615">
    <property type="entry name" value="HNH_nuc"/>
</dbReference>
<dbReference type="Pfam" id="PF01844">
    <property type="entry name" value="HNH"/>
    <property type="match status" value="1"/>
</dbReference>
<accession>A0ABU8DMN6</accession>
<organism evidence="2 3">
    <name type="scientific">Erwinia aphidicola</name>
    <dbReference type="NCBI Taxonomy" id="68334"/>
    <lineage>
        <taxon>Bacteria</taxon>
        <taxon>Pseudomonadati</taxon>
        <taxon>Pseudomonadota</taxon>
        <taxon>Gammaproteobacteria</taxon>
        <taxon>Enterobacterales</taxon>
        <taxon>Erwiniaceae</taxon>
        <taxon>Erwinia</taxon>
    </lineage>
</organism>
<comment type="caution">
    <text evidence="2">The sequence shown here is derived from an EMBL/GenBank/DDBJ whole genome shotgun (WGS) entry which is preliminary data.</text>
</comment>
<keyword evidence="2" id="KW-0255">Endonuclease</keyword>
<sequence length="102" mass="11800">MARLKTMKPRLSVMNASRLKPLTVSDNRITGWKLQERRKRLWKANPFCAECGRLTEYPHGFELDHKVALFKGGEDTDANCQILCCGDEGCHRKKTKADMKRY</sequence>
<feature type="domain" description="HNH" evidence="1">
    <location>
        <begin position="48"/>
        <end position="96"/>
    </location>
</feature>
<dbReference type="RefSeq" id="WP_336204409.1">
    <property type="nucleotide sequence ID" value="NZ_JBANEI010000035.1"/>
</dbReference>
<dbReference type="Gene3D" id="1.10.30.50">
    <property type="match status" value="1"/>
</dbReference>
<dbReference type="GO" id="GO:0004519">
    <property type="term" value="F:endonuclease activity"/>
    <property type="evidence" value="ECO:0007669"/>
    <property type="project" value="UniProtKB-KW"/>
</dbReference>
<evidence type="ECO:0000313" key="2">
    <source>
        <dbReference type="EMBL" id="MEI2684606.1"/>
    </source>
</evidence>
<name>A0ABU8DMN6_ERWAP</name>
<keyword evidence="3" id="KW-1185">Reference proteome</keyword>
<reference evidence="2 3" key="1">
    <citation type="submission" date="2024-02" db="EMBL/GenBank/DDBJ databases">
        <title>First report Erwinia aphidicola in onion in Chile.</title>
        <authorList>
            <person name="Valenzuela M."/>
            <person name="Pena M."/>
            <person name="Dutta B."/>
        </authorList>
    </citation>
    <scope>NUCLEOTIDE SEQUENCE [LARGE SCALE GENOMIC DNA]</scope>
    <source>
        <strain evidence="2 3">QCJ3A</strain>
    </source>
</reference>